<feature type="compositionally biased region" description="Polar residues" evidence="1">
    <location>
        <begin position="812"/>
        <end position="834"/>
    </location>
</feature>
<evidence type="ECO:0000256" key="1">
    <source>
        <dbReference type="SAM" id="MobiDB-lite"/>
    </source>
</evidence>
<accession>A0AAV2Z7T4</accession>
<dbReference type="InterPro" id="IPR029071">
    <property type="entry name" value="Ubiquitin-like_domsf"/>
</dbReference>
<dbReference type="Pfam" id="PF00240">
    <property type="entry name" value="ubiquitin"/>
    <property type="match status" value="1"/>
</dbReference>
<dbReference type="GO" id="GO:0071818">
    <property type="term" value="C:BAT3 complex"/>
    <property type="evidence" value="ECO:0007669"/>
    <property type="project" value="TreeGrafter"/>
</dbReference>
<feature type="compositionally biased region" description="Polar residues" evidence="1">
    <location>
        <begin position="642"/>
        <end position="658"/>
    </location>
</feature>
<reference evidence="3" key="1">
    <citation type="submission" date="2022-11" db="EMBL/GenBank/DDBJ databases">
        <authorList>
            <person name="Morgan W.R."/>
            <person name="Tartar A."/>
        </authorList>
    </citation>
    <scope>NUCLEOTIDE SEQUENCE</scope>
    <source>
        <strain evidence="3">ARSEF 373</strain>
    </source>
</reference>
<dbReference type="GO" id="GO:0036503">
    <property type="term" value="P:ERAD pathway"/>
    <property type="evidence" value="ECO:0007669"/>
    <property type="project" value="TreeGrafter"/>
</dbReference>
<dbReference type="SUPFAM" id="SSF54160">
    <property type="entry name" value="Chromo domain-like"/>
    <property type="match status" value="1"/>
</dbReference>
<dbReference type="EMBL" id="DAKRPA010000038">
    <property type="protein sequence ID" value="DBA01950.1"/>
    <property type="molecule type" value="Genomic_DNA"/>
</dbReference>
<feature type="compositionally biased region" description="Basic and acidic residues" evidence="1">
    <location>
        <begin position="619"/>
        <end position="632"/>
    </location>
</feature>
<name>A0AAV2Z7T4_9STRA</name>
<feature type="region of interest" description="Disordered" evidence="1">
    <location>
        <begin position="556"/>
        <end position="688"/>
    </location>
</feature>
<feature type="region of interest" description="Disordered" evidence="1">
    <location>
        <begin position="71"/>
        <end position="107"/>
    </location>
</feature>
<keyword evidence="4" id="KW-1185">Reference proteome</keyword>
<comment type="caution">
    <text evidence="3">The sequence shown here is derived from an EMBL/GenBank/DDBJ whole genome shotgun (WGS) entry which is preliminary data.</text>
</comment>
<dbReference type="PANTHER" id="PTHR15204">
    <property type="entry name" value="LARGE PROLINE-RICH PROTEIN BAG6"/>
    <property type="match status" value="1"/>
</dbReference>
<dbReference type="AlphaFoldDB" id="A0AAV2Z7T4"/>
<feature type="region of interest" description="Disordered" evidence="1">
    <location>
        <begin position="752"/>
        <end position="840"/>
    </location>
</feature>
<dbReference type="InterPro" id="IPR000626">
    <property type="entry name" value="Ubiquitin-like_dom"/>
</dbReference>
<dbReference type="PROSITE" id="PS50053">
    <property type="entry name" value="UBIQUITIN_2"/>
    <property type="match status" value="1"/>
</dbReference>
<proteinExistence type="predicted"/>
<evidence type="ECO:0000313" key="4">
    <source>
        <dbReference type="Proteomes" id="UP001146120"/>
    </source>
</evidence>
<dbReference type="SUPFAM" id="SSF54236">
    <property type="entry name" value="Ubiquitin-like"/>
    <property type="match status" value="1"/>
</dbReference>
<evidence type="ECO:0000313" key="3">
    <source>
        <dbReference type="EMBL" id="DBA01950.1"/>
    </source>
</evidence>
<feature type="compositionally biased region" description="Polar residues" evidence="1">
    <location>
        <begin position="83"/>
        <end position="101"/>
    </location>
</feature>
<dbReference type="Gene3D" id="2.30.30.140">
    <property type="match status" value="1"/>
</dbReference>
<organism evidence="3 4">
    <name type="scientific">Lagenidium giganteum</name>
    <dbReference type="NCBI Taxonomy" id="4803"/>
    <lineage>
        <taxon>Eukaryota</taxon>
        <taxon>Sar</taxon>
        <taxon>Stramenopiles</taxon>
        <taxon>Oomycota</taxon>
        <taxon>Peronosporomycetes</taxon>
        <taxon>Pythiales</taxon>
        <taxon>Pythiaceae</taxon>
    </lineage>
</organism>
<dbReference type="Proteomes" id="UP001146120">
    <property type="component" value="Unassembled WGS sequence"/>
</dbReference>
<feature type="region of interest" description="Disordered" evidence="1">
    <location>
        <begin position="174"/>
        <end position="194"/>
    </location>
</feature>
<feature type="region of interest" description="Disordered" evidence="1">
    <location>
        <begin position="702"/>
        <end position="731"/>
    </location>
</feature>
<gene>
    <name evidence="3" type="ORF">N0F65_006683</name>
</gene>
<dbReference type="SMART" id="SM00213">
    <property type="entry name" value="UBQ"/>
    <property type="match status" value="1"/>
</dbReference>
<dbReference type="Gene3D" id="3.10.20.90">
    <property type="entry name" value="Phosphatidylinositol 3-kinase Catalytic Subunit, Chain A, domain 1"/>
    <property type="match status" value="1"/>
</dbReference>
<sequence length="840" mass="91700">MLSDQIVYVDAAPSTPVAEFRKLVERATEMPVHRQRLIYRGKLMKDGAVLSAYNVQDGHTVHLVAKPEASAASTSGGVPGSRAINSAQATSSTTDSPTQRSLPGPRFIHAAGWGDEEYLPNALERNRDRLRRLMNSMDRMERGLESLPEPNLRTPSTLRPLSSLRRQMMQANATEDLGGSPVHGSGLTSTSTPQRDVFPAQMTAEAGLSPPNLVLNAEGEANLEHLNQGILTLRTVLSTVEQLPIDDSRSEFNSEHHEEDERVEVDQHQTVHETIARAPSTPPSNSTRRFRRGQRRFFVGQWLDVKDTVNQWLECTVMEVAEDKIKVHYHGWPSRWDEWIDFDSHRIAAFRTRTVHTLNAQQMSPTPTIRLPNAPAVGDNDIRRLLPQLRDLMHDIMLHVDRLAALCEQEQDPRYGHTEPHATPIPSVHETEMSELAHLVAPLFDRFGRLLTDSARQMDPLLRSELQRTNATNNRSDTANGSLQTPTGRSVASDSPETDTAISMRDLISTSSRLPIDSRPRRSIDVHIHAIVSPSSLSSLASLARAANTAAATAAALSGPGSGLSTASRPQLDEAFGMPSLRPGYQARDGRSIINDIPSLDDNESTDSSRTPLLGTFHRRGEPTTFRRRDDRDPDDLLYTPPSISATAPGQVPQSTGNTEEEIESPSPSRYGYDSIPSPIGSSSHEEVAISGGIGTIPEVAEAEARSRRTSSSSSTSGDDGTRAVVRPRRQSSGFPTFIDVIRRTINGVRNLGTSDRRRDSGIGSSDRQSENAAAEASRTTIAGRPASRPSSASSSSSSSPSSSSLIDRWSRNSGSASQDRACTSDRPNGATNDNLDELD</sequence>
<reference evidence="3" key="2">
    <citation type="journal article" date="2023" name="Microbiol Resour">
        <title>Decontamination and Annotation of the Draft Genome Sequence of the Oomycete Lagenidium giganteum ARSEF 373.</title>
        <authorList>
            <person name="Morgan W.R."/>
            <person name="Tartar A."/>
        </authorList>
    </citation>
    <scope>NUCLEOTIDE SEQUENCE</scope>
    <source>
        <strain evidence="3">ARSEF 373</strain>
    </source>
</reference>
<dbReference type="CDD" id="cd20104">
    <property type="entry name" value="MBT_PHF20L1-like"/>
    <property type="match status" value="1"/>
</dbReference>
<protein>
    <recommendedName>
        <fullName evidence="2">Ubiquitin-like domain-containing protein</fullName>
    </recommendedName>
</protein>
<dbReference type="GO" id="GO:0031593">
    <property type="term" value="F:polyubiquitin modification-dependent protein binding"/>
    <property type="evidence" value="ECO:0007669"/>
    <property type="project" value="TreeGrafter"/>
</dbReference>
<feature type="domain" description="Ubiquitin-like" evidence="2">
    <location>
        <begin position="1"/>
        <end position="70"/>
    </location>
</feature>
<dbReference type="PANTHER" id="PTHR15204:SF0">
    <property type="entry name" value="LARGE PROLINE-RICH PROTEIN BAG6"/>
    <property type="match status" value="1"/>
</dbReference>
<feature type="compositionally biased region" description="Low complexity" evidence="1">
    <location>
        <begin position="556"/>
        <end position="568"/>
    </location>
</feature>
<feature type="region of interest" description="Disordered" evidence="1">
    <location>
        <begin position="467"/>
        <end position="500"/>
    </location>
</feature>
<feature type="compositionally biased region" description="Low complexity" evidence="1">
    <location>
        <begin position="785"/>
        <end position="805"/>
    </location>
</feature>
<dbReference type="GO" id="GO:0051787">
    <property type="term" value="F:misfolded protein binding"/>
    <property type="evidence" value="ECO:0007669"/>
    <property type="project" value="TreeGrafter"/>
</dbReference>
<evidence type="ECO:0000259" key="2">
    <source>
        <dbReference type="PROSITE" id="PS50053"/>
    </source>
</evidence>
<feature type="compositionally biased region" description="Low complexity" evidence="1">
    <location>
        <begin position="710"/>
        <end position="719"/>
    </location>
</feature>
<dbReference type="InterPro" id="IPR016197">
    <property type="entry name" value="Chromo-like_dom_sf"/>
</dbReference>